<feature type="short sequence motif" description="GXSXG" evidence="2">
    <location>
        <begin position="141"/>
        <end position="145"/>
    </location>
</feature>
<accession>A0A9J7KHV8</accession>
<proteinExistence type="predicted"/>
<reference evidence="6" key="2">
    <citation type="submission" date="2025-08" db="UniProtKB">
        <authorList>
            <consortium name="RefSeq"/>
        </authorList>
    </citation>
    <scope>IDENTIFICATION</scope>
    <source>
        <strain evidence="6">S238N-H82</strain>
        <tissue evidence="6">Testes</tissue>
    </source>
</reference>
<feature type="active site" description="Proton acceptor" evidence="2">
    <location>
        <position position="293"/>
    </location>
</feature>
<evidence type="ECO:0000259" key="4">
    <source>
        <dbReference type="PROSITE" id="PS51635"/>
    </source>
</evidence>
<reference evidence="5" key="1">
    <citation type="journal article" date="2020" name="Nat. Ecol. Evol.">
        <title>Deeply conserved synteny resolves early events in vertebrate evolution.</title>
        <authorList>
            <person name="Simakov O."/>
            <person name="Marletaz F."/>
            <person name="Yue J.X."/>
            <person name="O'Connell B."/>
            <person name="Jenkins J."/>
            <person name="Brandt A."/>
            <person name="Calef R."/>
            <person name="Tung C.H."/>
            <person name="Huang T.K."/>
            <person name="Schmutz J."/>
            <person name="Satoh N."/>
            <person name="Yu J.K."/>
            <person name="Putnam N.H."/>
            <person name="Green R.E."/>
            <person name="Rokhsar D.S."/>
        </authorList>
    </citation>
    <scope>NUCLEOTIDE SEQUENCE [LARGE SCALE GENOMIC DNA]</scope>
    <source>
        <strain evidence="5">S238N-H82</strain>
    </source>
</reference>
<keyword evidence="5" id="KW-1185">Reference proteome</keyword>
<keyword evidence="1 2" id="KW-0443">Lipid metabolism</keyword>
<feature type="domain" description="PNPLA" evidence="4">
    <location>
        <begin position="108"/>
        <end position="306"/>
    </location>
</feature>
<evidence type="ECO:0000256" key="1">
    <source>
        <dbReference type="ARBA" id="ARBA00023098"/>
    </source>
</evidence>
<dbReference type="CDD" id="cd07207">
    <property type="entry name" value="Pat_ExoU_VipD_like"/>
    <property type="match status" value="1"/>
</dbReference>
<evidence type="ECO:0000313" key="5">
    <source>
        <dbReference type="Proteomes" id="UP000001554"/>
    </source>
</evidence>
<evidence type="ECO:0000313" key="6">
    <source>
        <dbReference type="RefSeq" id="XP_035659713.1"/>
    </source>
</evidence>
<dbReference type="PROSITE" id="PS51635">
    <property type="entry name" value="PNPLA"/>
    <property type="match status" value="1"/>
</dbReference>
<dbReference type="PANTHER" id="PTHR46394">
    <property type="entry name" value="ANNEXIN"/>
    <property type="match status" value="1"/>
</dbReference>
<feature type="short sequence motif" description="DGA/G" evidence="2">
    <location>
        <begin position="293"/>
        <end position="295"/>
    </location>
</feature>
<dbReference type="GO" id="GO:0016787">
    <property type="term" value="F:hydrolase activity"/>
    <property type="evidence" value="ECO:0007669"/>
    <property type="project" value="UniProtKB-UniRule"/>
</dbReference>
<feature type="short sequence motif" description="GXGXXG" evidence="2">
    <location>
        <begin position="112"/>
        <end position="117"/>
    </location>
</feature>
<keyword evidence="2" id="KW-0378">Hydrolase</keyword>
<dbReference type="GeneID" id="118404610"/>
<keyword evidence="2" id="KW-0442">Lipid degradation</keyword>
<feature type="region of interest" description="Disordered" evidence="3">
    <location>
        <begin position="574"/>
        <end position="599"/>
    </location>
</feature>
<dbReference type="InterPro" id="IPR002641">
    <property type="entry name" value="PNPLA_dom"/>
</dbReference>
<organism evidence="5 6">
    <name type="scientific">Branchiostoma floridae</name>
    <name type="common">Florida lancelet</name>
    <name type="synonym">Amphioxus</name>
    <dbReference type="NCBI Taxonomy" id="7739"/>
    <lineage>
        <taxon>Eukaryota</taxon>
        <taxon>Metazoa</taxon>
        <taxon>Chordata</taxon>
        <taxon>Cephalochordata</taxon>
        <taxon>Leptocardii</taxon>
        <taxon>Amphioxiformes</taxon>
        <taxon>Branchiostomatidae</taxon>
        <taxon>Branchiostoma</taxon>
    </lineage>
</organism>
<gene>
    <name evidence="6" type="primary">LOC118404610</name>
</gene>
<dbReference type="GO" id="GO:0016042">
    <property type="term" value="P:lipid catabolic process"/>
    <property type="evidence" value="ECO:0007669"/>
    <property type="project" value="UniProtKB-UniRule"/>
</dbReference>
<dbReference type="Pfam" id="PF01734">
    <property type="entry name" value="Patatin"/>
    <property type="match status" value="1"/>
</dbReference>
<dbReference type="Gene3D" id="3.40.1090.10">
    <property type="entry name" value="Cytosolic phospholipase A2 catalytic domain"/>
    <property type="match status" value="2"/>
</dbReference>
<dbReference type="AlphaFoldDB" id="A0A9J7KHV8"/>
<evidence type="ECO:0000256" key="2">
    <source>
        <dbReference type="PROSITE-ProRule" id="PRU01161"/>
    </source>
</evidence>
<dbReference type="OMA" id="DMANDDM"/>
<dbReference type="InterPro" id="IPR016035">
    <property type="entry name" value="Acyl_Trfase/lysoPLipase"/>
</dbReference>
<name>A0A9J7KHV8_BRAFL</name>
<protein>
    <submittedName>
        <fullName evidence="6">Uncharacterized protein LOC118404610 isoform X1</fullName>
    </submittedName>
</protein>
<evidence type="ECO:0000256" key="3">
    <source>
        <dbReference type="SAM" id="MobiDB-lite"/>
    </source>
</evidence>
<dbReference type="RefSeq" id="XP_035659713.1">
    <property type="nucleotide sequence ID" value="XM_035803820.1"/>
</dbReference>
<dbReference type="InterPro" id="IPR052580">
    <property type="entry name" value="Lipid_Hydrolase"/>
</dbReference>
<dbReference type="Proteomes" id="UP000001554">
    <property type="component" value="Chromosome 17"/>
</dbReference>
<dbReference type="KEGG" id="bfo:118404610"/>
<feature type="compositionally biased region" description="Basic and acidic residues" evidence="3">
    <location>
        <begin position="580"/>
        <end position="599"/>
    </location>
</feature>
<dbReference type="SUPFAM" id="SSF52151">
    <property type="entry name" value="FabD/lysophospholipase-like"/>
    <property type="match status" value="1"/>
</dbReference>
<feature type="active site" description="Nucleophile" evidence="2">
    <location>
        <position position="143"/>
    </location>
</feature>
<sequence>MNAILRHAVGKFHRRTLTCPLPVFNQIRTWPRPWHTSCSLGRPASPACVLSHLPAAQHVSARVCATESLAQAQSYRATSNMATRGTAVRLPARGGEKFAEKEFPFTNLVLEGGGAKGIAYIGAAKVLEDAGIMKNIKRFGGTSAGAITAALLAIGMTSEEMMTTLSGVDLWKILMDGGKHWISWLNYASYAHNLIYHKGANPGNDFLEWFGKVIANSREVVEHGLDGDITFLELHQVLKRELCIVSYNVQYARELYFHVKTTPLMRVREAVRMSMSIPVAFEPYQRGGFLHIDGGLVANYPIYCFDGWWLSLNDENTFRARFDGKTEAEVKTLMSPENLRDKRFSPVQGSNGGEKTLGMILFSKDTDPTPHEVELEERLARLEEEDPTAMKIRPTTKLASSFEEAQAARKEFNSEEQKRFAGYRKGLVRIERVYQESTPDTLEENFMKEFKEDEFKPWGWSRAEAFAAYFPQVERGKEPTDAVVKHMRDNWLVLEAKTLLLGEKKVETTTEYYGSLLDFMGKNEPFEEEDVKRTVGIDIDYVGTMDFDMANEDMNFLMDQGAAAAVAFLREYEPPAEGAATHHESHKEESDKEVSENEY</sequence>
<dbReference type="PANTHER" id="PTHR46394:SF1">
    <property type="entry name" value="PNPLA DOMAIN-CONTAINING PROTEIN"/>
    <property type="match status" value="1"/>
</dbReference>
<dbReference type="OrthoDB" id="10047297at2759"/>